<dbReference type="EC" id="2.3.1.180" evidence="9"/>
<evidence type="ECO:0000256" key="9">
    <source>
        <dbReference type="HAMAP-Rule" id="MF_01815"/>
    </source>
</evidence>
<evidence type="ECO:0000256" key="6">
    <source>
        <dbReference type="ARBA" id="ARBA00023098"/>
    </source>
</evidence>
<comment type="function">
    <text evidence="9">Catalyzes the condensation reaction of fatty acid synthesis by the addition to an acyl acceptor of two carbons from malonyl-ACP. Catalyzes the first condensation reaction which initiates fatty acid synthesis and may therefore play a role in governing the total rate of fatty acid production. Possesses both acetoacetyl-ACP synthase and acetyl transacylase activities. Its substrate specificity determines the biosynthesis of branched-chain and/or straight-chain of fatty acids.</text>
</comment>
<dbReference type="SUPFAM" id="SSF53901">
    <property type="entry name" value="Thiolase-like"/>
    <property type="match status" value="1"/>
</dbReference>
<comment type="caution">
    <text evidence="12">The sequence shown here is derived from an EMBL/GenBank/DDBJ whole genome shotgun (WGS) entry which is preliminary data.</text>
</comment>
<comment type="subunit">
    <text evidence="9">Homodimer.</text>
</comment>
<comment type="domain">
    <text evidence="9">The last Arg residue of the ACP-binding site is essential for the weak association between ACP/AcpP and FabH.</text>
</comment>
<evidence type="ECO:0000256" key="7">
    <source>
        <dbReference type="ARBA" id="ARBA00023160"/>
    </source>
</evidence>
<dbReference type="Proteomes" id="UP001500957">
    <property type="component" value="Unassembled WGS sequence"/>
</dbReference>
<keyword evidence="5 9" id="KW-0276">Fatty acid metabolism</keyword>
<gene>
    <name evidence="9" type="primary">fabH</name>
    <name evidence="12" type="ORF">GCM10009547_48480</name>
</gene>
<keyword evidence="2 9" id="KW-0963">Cytoplasm</keyword>
<keyword evidence="7 9" id="KW-0275">Fatty acid biosynthesis</keyword>
<dbReference type="NCBIfam" id="NF006829">
    <property type="entry name" value="PRK09352.1"/>
    <property type="match status" value="1"/>
</dbReference>
<evidence type="ECO:0000259" key="11">
    <source>
        <dbReference type="Pfam" id="PF08545"/>
    </source>
</evidence>
<keyword evidence="4 9" id="KW-0808">Transferase</keyword>
<evidence type="ECO:0000256" key="1">
    <source>
        <dbReference type="ARBA" id="ARBA00008642"/>
    </source>
</evidence>
<comment type="pathway">
    <text evidence="9">Lipid metabolism; fatty acid biosynthesis.</text>
</comment>
<reference evidence="12 13" key="1">
    <citation type="journal article" date="2019" name="Int. J. Syst. Evol. Microbiol.">
        <title>The Global Catalogue of Microorganisms (GCM) 10K type strain sequencing project: providing services to taxonomists for standard genome sequencing and annotation.</title>
        <authorList>
            <consortium name="The Broad Institute Genomics Platform"/>
            <consortium name="The Broad Institute Genome Sequencing Center for Infectious Disease"/>
            <person name="Wu L."/>
            <person name="Ma J."/>
        </authorList>
    </citation>
    <scope>NUCLEOTIDE SEQUENCE [LARGE SCALE GENOMIC DNA]</scope>
    <source>
        <strain evidence="12 13">JCM 10671</strain>
    </source>
</reference>
<proteinExistence type="inferred from homology"/>
<keyword evidence="3 9" id="KW-0444">Lipid biosynthesis</keyword>
<organism evidence="12 13">
    <name type="scientific">Sporichthya brevicatena</name>
    <dbReference type="NCBI Taxonomy" id="171442"/>
    <lineage>
        <taxon>Bacteria</taxon>
        <taxon>Bacillati</taxon>
        <taxon>Actinomycetota</taxon>
        <taxon>Actinomycetes</taxon>
        <taxon>Sporichthyales</taxon>
        <taxon>Sporichthyaceae</taxon>
        <taxon>Sporichthya</taxon>
    </lineage>
</organism>
<dbReference type="InterPro" id="IPR013747">
    <property type="entry name" value="ACP_syn_III_C"/>
</dbReference>
<dbReference type="PANTHER" id="PTHR34069">
    <property type="entry name" value="3-OXOACYL-[ACYL-CARRIER-PROTEIN] SYNTHASE 3"/>
    <property type="match status" value="1"/>
</dbReference>
<dbReference type="InterPro" id="IPR004655">
    <property type="entry name" value="FabH"/>
</dbReference>
<dbReference type="Pfam" id="PF08545">
    <property type="entry name" value="ACP_syn_III"/>
    <property type="match status" value="1"/>
</dbReference>
<keyword evidence="9" id="KW-0511">Multifunctional enzyme</keyword>
<dbReference type="Gene3D" id="3.40.47.10">
    <property type="match status" value="2"/>
</dbReference>
<name>A0ABN1HCS6_9ACTN</name>
<feature type="active site" evidence="9">
    <location>
        <position position="257"/>
    </location>
</feature>
<evidence type="ECO:0000256" key="3">
    <source>
        <dbReference type="ARBA" id="ARBA00022516"/>
    </source>
</evidence>
<feature type="active site" evidence="9">
    <location>
        <position position="123"/>
    </location>
</feature>
<evidence type="ECO:0000256" key="2">
    <source>
        <dbReference type="ARBA" id="ARBA00022490"/>
    </source>
</evidence>
<dbReference type="EMBL" id="BAAAHE010000063">
    <property type="protein sequence ID" value="GAA0638583.1"/>
    <property type="molecule type" value="Genomic_DNA"/>
</dbReference>
<dbReference type="Pfam" id="PF08541">
    <property type="entry name" value="ACP_syn_III_C"/>
    <property type="match status" value="1"/>
</dbReference>
<comment type="subcellular location">
    <subcellularLocation>
        <location evidence="9">Cytoplasm</location>
    </subcellularLocation>
</comment>
<evidence type="ECO:0000256" key="4">
    <source>
        <dbReference type="ARBA" id="ARBA00022679"/>
    </source>
</evidence>
<evidence type="ECO:0000313" key="12">
    <source>
        <dbReference type="EMBL" id="GAA0638583.1"/>
    </source>
</evidence>
<feature type="domain" description="Beta-ketoacyl-[acyl-carrier-protein] synthase III N-terminal" evidence="11">
    <location>
        <begin position="117"/>
        <end position="194"/>
    </location>
</feature>
<sequence>MTGPIRPSTGAAHTRLYSVGGYRPARLVTNAEICEHIDSTDEWIRTRSGIATRRFAAPGETIQDMSVAAGGKAIAAAGIAPEQVSAVIVASCTTIVQIPAAGPEVAHRLGATNAAAFDLNIACAGFCHGVALGSDMIRGGSAEYVLVIGTEKFSDVVDPTDRSIAFIFGDGSGAAVIGPSDVPGIGPVVWGADGSQASAIEMNADWVTKATAGERAFLQMNGQQVFRWAAYEMAPVARRAVEVAGLTFDDIDAFIPHQANMRITDAMVRALKLPSHIAIARDIADSGNTSAASVPLAMETMLERGEIASGATALLVGFGAGLSFAAQVVTIP</sequence>
<dbReference type="InterPro" id="IPR013751">
    <property type="entry name" value="ACP_syn_III_N"/>
</dbReference>
<dbReference type="CDD" id="cd00830">
    <property type="entry name" value="KAS_III"/>
    <property type="match status" value="1"/>
</dbReference>
<comment type="similarity">
    <text evidence="1 9">Belongs to the thiolase-like superfamily. FabH family.</text>
</comment>
<keyword evidence="8 9" id="KW-0012">Acyltransferase</keyword>
<dbReference type="InterPro" id="IPR016039">
    <property type="entry name" value="Thiolase-like"/>
</dbReference>
<protein>
    <recommendedName>
        <fullName evidence="9">Beta-ketoacyl-[acyl-carrier-protein] synthase III</fullName>
        <shortName evidence="9">Beta-ketoacyl-ACP synthase III</shortName>
        <shortName evidence="9">KAS III</shortName>
        <ecNumber evidence="9">2.3.1.180</ecNumber>
    </recommendedName>
    <alternativeName>
        <fullName evidence="9">3-oxoacyl-[acyl-carrier-protein] synthase 3</fullName>
    </alternativeName>
    <alternativeName>
        <fullName evidence="9">3-oxoacyl-[acyl-carrier-protein] synthase III</fullName>
    </alternativeName>
</protein>
<dbReference type="RefSeq" id="WP_344609723.1">
    <property type="nucleotide sequence ID" value="NZ_BAAAHE010000063.1"/>
</dbReference>
<evidence type="ECO:0000256" key="5">
    <source>
        <dbReference type="ARBA" id="ARBA00022832"/>
    </source>
</evidence>
<comment type="catalytic activity">
    <reaction evidence="9">
        <text>malonyl-[ACP] + acetyl-CoA + H(+) = 3-oxobutanoyl-[ACP] + CO2 + CoA</text>
        <dbReference type="Rhea" id="RHEA:12080"/>
        <dbReference type="Rhea" id="RHEA-COMP:9623"/>
        <dbReference type="Rhea" id="RHEA-COMP:9625"/>
        <dbReference type="ChEBI" id="CHEBI:15378"/>
        <dbReference type="ChEBI" id="CHEBI:16526"/>
        <dbReference type="ChEBI" id="CHEBI:57287"/>
        <dbReference type="ChEBI" id="CHEBI:57288"/>
        <dbReference type="ChEBI" id="CHEBI:78449"/>
        <dbReference type="ChEBI" id="CHEBI:78450"/>
        <dbReference type="EC" id="2.3.1.180"/>
    </reaction>
</comment>
<keyword evidence="6 9" id="KW-0443">Lipid metabolism</keyword>
<evidence type="ECO:0000259" key="10">
    <source>
        <dbReference type="Pfam" id="PF08541"/>
    </source>
</evidence>
<feature type="active site" evidence="9">
    <location>
        <position position="288"/>
    </location>
</feature>
<evidence type="ECO:0000313" key="13">
    <source>
        <dbReference type="Proteomes" id="UP001500957"/>
    </source>
</evidence>
<feature type="region of interest" description="ACP-binding" evidence="9">
    <location>
        <begin position="258"/>
        <end position="262"/>
    </location>
</feature>
<accession>A0ABN1HCS6</accession>
<dbReference type="HAMAP" id="MF_01815">
    <property type="entry name" value="FabH"/>
    <property type="match status" value="1"/>
</dbReference>
<evidence type="ECO:0000256" key="8">
    <source>
        <dbReference type="ARBA" id="ARBA00023315"/>
    </source>
</evidence>
<feature type="domain" description="Beta-ketoacyl-[acyl-carrier-protein] synthase III C-terminal" evidence="10">
    <location>
        <begin position="243"/>
        <end position="330"/>
    </location>
</feature>
<dbReference type="PANTHER" id="PTHR34069:SF2">
    <property type="entry name" value="BETA-KETOACYL-[ACYL-CARRIER-PROTEIN] SYNTHASE III"/>
    <property type="match status" value="1"/>
</dbReference>
<keyword evidence="13" id="KW-1185">Reference proteome</keyword>
<dbReference type="NCBIfam" id="TIGR00747">
    <property type="entry name" value="fabH"/>
    <property type="match status" value="1"/>
</dbReference>